<dbReference type="AlphaFoldDB" id="A0A916DS54"/>
<dbReference type="KEGG" id="aup:AsAng_0023750"/>
<evidence type="ECO:0000313" key="2">
    <source>
        <dbReference type="EMBL" id="BDS11661.1"/>
    </source>
</evidence>
<gene>
    <name evidence="2" type="ORF">AsAng_0023750</name>
</gene>
<evidence type="ECO:0000256" key="1">
    <source>
        <dbReference type="SAM" id="Phobius"/>
    </source>
</evidence>
<keyword evidence="1" id="KW-0812">Transmembrane</keyword>
<sequence length="192" mass="22114">MAKLFKGLFYLLSLCCIFIVGYALLQNSGGENLFQSTTQNIKAASLFSNNLSAHNLFSTVESKIEIDIKKGKLYLYPTQVVYATKINNTMRIVYKSASKEYRTAILSINLKDLLDKLRSTRNSADFIAEKSFLANLNCIERFQKELREEFRSKVTYDKHIIMEDAFKIKLTQKFDGSSLIDKINHRHFVETN</sequence>
<reference evidence="2" key="1">
    <citation type="submission" date="2022-09" db="EMBL/GenBank/DDBJ databases">
        <title>Aureispira anguillicida sp. nov., isolated from Leptocephalus of Japanese eel Anguilla japonica.</title>
        <authorList>
            <person name="Yuasa K."/>
            <person name="Mekata T."/>
            <person name="Ikunari K."/>
        </authorList>
    </citation>
    <scope>NUCLEOTIDE SEQUENCE</scope>
    <source>
        <strain evidence="2">EL160426</strain>
    </source>
</reference>
<dbReference type="Proteomes" id="UP001060919">
    <property type="component" value="Chromosome"/>
</dbReference>
<protein>
    <submittedName>
        <fullName evidence="2">Uncharacterized protein</fullName>
    </submittedName>
</protein>
<keyword evidence="1" id="KW-0472">Membrane</keyword>
<dbReference type="EMBL" id="AP026867">
    <property type="protein sequence ID" value="BDS11661.1"/>
    <property type="molecule type" value="Genomic_DNA"/>
</dbReference>
<organism evidence="2 3">
    <name type="scientific">Aureispira anguillae</name>
    <dbReference type="NCBI Taxonomy" id="2864201"/>
    <lineage>
        <taxon>Bacteria</taxon>
        <taxon>Pseudomonadati</taxon>
        <taxon>Bacteroidota</taxon>
        <taxon>Saprospiria</taxon>
        <taxon>Saprospirales</taxon>
        <taxon>Saprospiraceae</taxon>
        <taxon>Aureispira</taxon>
    </lineage>
</organism>
<evidence type="ECO:0000313" key="3">
    <source>
        <dbReference type="Proteomes" id="UP001060919"/>
    </source>
</evidence>
<dbReference type="RefSeq" id="WP_264792816.1">
    <property type="nucleotide sequence ID" value="NZ_AP026867.1"/>
</dbReference>
<proteinExistence type="predicted"/>
<name>A0A916DS54_9BACT</name>
<accession>A0A916DS54</accession>
<feature type="transmembrane region" description="Helical" evidence="1">
    <location>
        <begin position="7"/>
        <end position="25"/>
    </location>
</feature>
<keyword evidence="1" id="KW-1133">Transmembrane helix</keyword>
<keyword evidence="3" id="KW-1185">Reference proteome</keyword>